<dbReference type="Proteomes" id="UP000757900">
    <property type="component" value="Unassembled WGS sequence"/>
</dbReference>
<reference evidence="1" key="1">
    <citation type="submission" date="2020-04" db="EMBL/GenBank/DDBJ databases">
        <title>Deep metagenomics examines the oral microbiome during advanced dental caries in children, revealing novel taxa and co-occurrences with host molecules.</title>
        <authorList>
            <person name="Baker J.L."/>
            <person name="Morton J.T."/>
            <person name="Dinis M."/>
            <person name="Alvarez R."/>
            <person name="Tran N.C."/>
            <person name="Knight R."/>
            <person name="Edlund A."/>
        </authorList>
    </citation>
    <scope>NUCLEOTIDE SEQUENCE</scope>
    <source>
        <strain evidence="1">JCVI_23_bin.16</strain>
    </source>
</reference>
<dbReference type="AlphaFoldDB" id="A0A929MME5"/>
<comment type="caution">
    <text evidence="1">The sequence shown here is derived from an EMBL/GenBank/DDBJ whole genome shotgun (WGS) entry which is preliminary data.</text>
</comment>
<proteinExistence type="predicted"/>
<evidence type="ECO:0000313" key="1">
    <source>
        <dbReference type="EMBL" id="MBF0934063.1"/>
    </source>
</evidence>
<name>A0A929MME5_ABIDE</name>
<sequence>MYPKSYLEFAEERDRISKKHEVLLTNVSVDDEMTATVYGKGAFSFAEEGLKQFGAAIGVSGSYLVKCPPALQADNIRFWLDESNPEGDKTIVLETKNNSIVGASTRSLDSVTPSSMVREIADTFGDDLEVTAFGEGKHYSLIDMKSSDLGQFRLAIPSSSTKEFYVAKLYEFEHDGKKYNAALTNEFSKVEKARVNAEGFLANVTFAVSSTMDNVFVDNVDVDEDIDSDNVLSIVKALGEMFGLSSRFLGKVSGHAFAYINGGNTWRELAEFIARSAHMYPGNEQVVERFAGYILQGNRPSLCASCNQVIPV</sequence>
<protein>
    <submittedName>
        <fullName evidence="1">Uncharacterized protein</fullName>
    </submittedName>
</protein>
<evidence type="ECO:0000313" key="2">
    <source>
        <dbReference type="Proteomes" id="UP000757900"/>
    </source>
</evidence>
<gene>
    <name evidence="1" type="ORF">HXK00_00285</name>
</gene>
<organism evidence="1 2">
    <name type="scientific">Abiotrophia defectiva</name>
    <name type="common">Streptococcus defectivus</name>
    <dbReference type="NCBI Taxonomy" id="46125"/>
    <lineage>
        <taxon>Bacteria</taxon>
        <taxon>Bacillati</taxon>
        <taxon>Bacillota</taxon>
        <taxon>Bacilli</taxon>
        <taxon>Lactobacillales</taxon>
        <taxon>Aerococcaceae</taxon>
        <taxon>Abiotrophia</taxon>
    </lineage>
</organism>
<dbReference type="EMBL" id="JABZFV010000001">
    <property type="protein sequence ID" value="MBF0934063.1"/>
    <property type="molecule type" value="Genomic_DNA"/>
</dbReference>
<accession>A0A929MME5</accession>